<feature type="non-terminal residue" evidence="1">
    <location>
        <position position="1"/>
    </location>
</feature>
<evidence type="ECO:0000313" key="1">
    <source>
        <dbReference type="EMBL" id="SVA61472.1"/>
    </source>
</evidence>
<protein>
    <submittedName>
        <fullName evidence="1">Uncharacterized protein</fullName>
    </submittedName>
</protein>
<dbReference type="AlphaFoldDB" id="A0A381XA92"/>
<proteinExistence type="predicted"/>
<accession>A0A381XA92</accession>
<sequence>WPRRATLFYSRQRVRIPVASTAINIVARCFGAQSNSWPVLQRKLKAPARPVQPQKFHTSCRD</sequence>
<organism evidence="1">
    <name type="scientific">marine metagenome</name>
    <dbReference type="NCBI Taxonomy" id="408172"/>
    <lineage>
        <taxon>unclassified sequences</taxon>
        <taxon>metagenomes</taxon>
        <taxon>ecological metagenomes</taxon>
    </lineage>
</organism>
<reference evidence="1" key="1">
    <citation type="submission" date="2018-05" db="EMBL/GenBank/DDBJ databases">
        <authorList>
            <person name="Lanie J.A."/>
            <person name="Ng W.-L."/>
            <person name="Kazmierczak K.M."/>
            <person name="Andrzejewski T.M."/>
            <person name="Davidsen T.M."/>
            <person name="Wayne K.J."/>
            <person name="Tettelin H."/>
            <person name="Glass J.I."/>
            <person name="Rusch D."/>
            <person name="Podicherti R."/>
            <person name="Tsui H.-C.T."/>
            <person name="Winkler M.E."/>
        </authorList>
    </citation>
    <scope>NUCLEOTIDE SEQUENCE</scope>
</reference>
<name>A0A381XA92_9ZZZZ</name>
<feature type="non-terminal residue" evidence="1">
    <location>
        <position position="62"/>
    </location>
</feature>
<gene>
    <name evidence="1" type="ORF">METZ01_LOCUS114326</name>
</gene>
<dbReference type="EMBL" id="UINC01014412">
    <property type="protein sequence ID" value="SVA61472.1"/>
    <property type="molecule type" value="Genomic_DNA"/>
</dbReference>